<evidence type="ECO:0008006" key="5">
    <source>
        <dbReference type="Google" id="ProtNLM"/>
    </source>
</evidence>
<evidence type="ECO:0000256" key="2">
    <source>
        <dbReference type="SAM" id="SignalP"/>
    </source>
</evidence>
<sequence>MGWGGSITKRLIGALTACLLATTPARAAFPEVFSDELLILKVRTGGIMLSDALLAYETDSGTCVLLDDFAAALEFPITTEGTVASGWLFRPKRTFRLDLETEELELEGRARFIGPGDVYLDQGLPCVTLEAAGRWFGLKSELIKRDALLQIESAIPLPAQERENREKIRKRMRTALGETDEDLERADLVPYAWASVPHTDFNLRYVSEEAGERVESDLLAIGDLGKMSTEILVRGDTDRGLLGVRGRIGRRAPQGILPRGPRITEMALGDIETPAGRLSAETIPGRGAIISSRRLGQPDVYDRTTVEGDAIPGWEVELYRNKTLLDAQIVDETGRYRFLNVPLLFGNNRFVLELYGPEGQRRREVENVVVGDEALPKGESEFTIAANQQRVPTFYAKELDSDPDTGSARVGALLAYGLGQSTALTVGTQTYQFDGERLSFFDAGIRSGLKGIGLFVDSSFQNGGGSAFSIGAQKGLSAGLITARLETFSSYVSERARAFGDDTLSSRAVLNSEVTARLPGQLFVPLAVTLSREERTSGRSDDQLAIRANTRFGSASINQQIGVRRIVIPGLDVTENISGRTLISRRGRWLNLRAEADYRFGDDRSFDRISGTAEYRAGKSLFVRLTGAHLPRTEQNTVSLGINAVTNWATFGVSGTRDPNEEVSFRASLAISAAKTPTRKPRLITSRRSFARTGTAFVRPFIDTNADGAHQEGEQVLESTIVVNGRAYQSTEWTSEGALIRYLRLDRPSAVTVDLSSVPSDDVILVAPEEAKLLPRAGRTPVIDLPLTPSGDMIGQTKDEISGIILSDVALELVDEKGAVIAETRSLFDGYFIFENVPLGGYLVRIAPDQRERLGIGSISERWVVLSEGVDIIEGLEMLIDSTAAGRFDLPTAAYPYLPDDPEGERGSDEAAGAQ</sequence>
<keyword evidence="2" id="KW-0732">Signal</keyword>
<evidence type="ECO:0000313" key="3">
    <source>
        <dbReference type="EMBL" id="NNU15488.1"/>
    </source>
</evidence>
<dbReference type="SUPFAM" id="SSF49478">
    <property type="entry name" value="Cna protein B-type domain"/>
    <property type="match status" value="1"/>
</dbReference>
<comment type="caution">
    <text evidence="3">The sequence shown here is derived from an EMBL/GenBank/DDBJ whole genome shotgun (WGS) entry which is preliminary data.</text>
</comment>
<protein>
    <recommendedName>
        <fullName evidence="5">Carboxypeptidase regulatory-like domain-containing protein</fullName>
    </recommendedName>
</protein>
<organism evidence="3 4">
    <name type="scientific">Parvularcula mediterranea</name>
    <dbReference type="NCBI Taxonomy" id="2732508"/>
    <lineage>
        <taxon>Bacteria</taxon>
        <taxon>Pseudomonadati</taxon>
        <taxon>Pseudomonadota</taxon>
        <taxon>Alphaproteobacteria</taxon>
        <taxon>Parvularculales</taxon>
        <taxon>Parvularculaceae</taxon>
        <taxon>Parvularcula</taxon>
    </lineage>
</organism>
<proteinExistence type="predicted"/>
<feature type="chain" id="PRO_5030664653" description="Carboxypeptidase regulatory-like domain-containing protein" evidence="2">
    <location>
        <begin position="28"/>
        <end position="915"/>
    </location>
</feature>
<name>A0A7Y3W4I5_9PROT</name>
<dbReference type="AlphaFoldDB" id="A0A7Y3W4I5"/>
<dbReference type="Proteomes" id="UP000536835">
    <property type="component" value="Unassembled WGS sequence"/>
</dbReference>
<accession>A0A7Y3W4I5</accession>
<feature type="region of interest" description="Disordered" evidence="1">
    <location>
        <begin position="896"/>
        <end position="915"/>
    </location>
</feature>
<evidence type="ECO:0000313" key="4">
    <source>
        <dbReference type="Proteomes" id="UP000536835"/>
    </source>
</evidence>
<dbReference type="EMBL" id="JABFCX010000002">
    <property type="protein sequence ID" value="NNU15488.1"/>
    <property type="molecule type" value="Genomic_DNA"/>
</dbReference>
<evidence type="ECO:0000256" key="1">
    <source>
        <dbReference type="SAM" id="MobiDB-lite"/>
    </source>
</evidence>
<dbReference type="RefSeq" id="WP_173196991.1">
    <property type="nucleotide sequence ID" value="NZ_JABFCX010000002.1"/>
</dbReference>
<reference evidence="3 4" key="1">
    <citation type="submission" date="2020-05" db="EMBL/GenBank/DDBJ databases">
        <title>Parvularcula mediterraneae sp. nov., isolated from polypropylene straw from shallow seawater of the seashore of Laganas in Zakynthos island, Greece.</title>
        <authorList>
            <person name="Szabo I."/>
            <person name="Al-Omari J."/>
            <person name="Rado J."/>
            <person name="Szerdahelyi G.S."/>
        </authorList>
    </citation>
    <scope>NUCLEOTIDE SEQUENCE [LARGE SCALE GENOMIC DNA]</scope>
    <source>
        <strain evidence="3 4">ZS-1/3</strain>
    </source>
</reference>
<feature type="signal peptide" evidence="2">
    <location>
        <begin position="1"/>
        <end position="27"/>
    </location>
</feature>
<gene>
    <name evidence="3" type="ORF">HK107_04025</name>
</gene>
<keyword evidence="4" id="KW-1185">Reference proteome</keyword>